<proteinExistence type="inferred from homology"/>
<comment type="caution">
    <text evidence="2">The sequence shown here is derived from an EMBL/GenBank/DDBJ whole genome shotgun (WGS) entry which is preliminary data.</text>
</comment>
<keyword evidence="1" id="KW-0539">Nucleus</keyword>
<dbReference type="Proteomes" id="UP000708208">
    <property type="component" value="Unassembled WGS sequence"/>
</dbReference>
<dbReference type="GO" id="GO:0003723">
    <property type="term" value="F:RNA binding"/>
    <property type="evidence" value="ECO:0007669"/>
    <property type="project" value="UniProtKB-KW"/>
</dbReference>
<protein>
    <recommendedName>
        <fullName evidence="1">Cleavage and polyadenylation specificity factor subunit 2</fullName>
    </recommendedName>
    <alternativeName>
        <fullName evidence="1">Cleavage and polyadenylation specificity factor 100 kDa subunit</fullName>
    </alternativeName>
</protein>
<keyword evidence="3" id="KW-1185">Reference proteome</keyword>
<reference evidence="2" key="1">
    <citation type="submission" date="2021-06" db="EMBL/GenBank/DDBJ databases">
        <authorList>
            <person name="Hodson N. C."/>
            <person name="Mongue J. A."/>
            <person name="Jaron S. K."/>
        </authorList>
    </citation>
    <scope>NUCLEOTIDE SEQUENCE</scope>
</reference>
<keyword evidence="1" id="KW-0507">mRNA processing</keyword>
<evidence type="ECO:0000313" key="3">
    <source>
        <dbReference type="Proteomes" id="UP000708208"/>
    </source>
</evidence>
<name>A0A8J2JF66_9HEXA</name>
<gene>
    <name evidence="2" type="ORF">AFUS01_LOCUS7897</name>
</gene>
<accession>A0A8J2JF66</accession>
<dbReference type="InterPro" id="IPR027075">
    <property type="entry name" value="CPSF2"/>
</dbReference>
<dbReference type="OrthoDB" id="64353at2759"/>
<comment type="similarity">
    <text evidence="1">Belongs to the metallo-beta-lactamase superfamily. RNA-metabolizing metallo-beta-lactamase-like family. CPSF2/YSH1 subfamily.</text>
</comment>
<evidence type="ECO:0000313" key="2">
    <source>
        <dbReference type="EMBL" id="CAG7718511.1"/>
    </source>
</evidence>
<keyword evidence="1" id="KW-0694">RNA-binding</keyword>
<evidence type="ECO:0000256" key="1">
    <source>
        <dbReference type="RuleBase" id="RU365006"/>
    </source>
</evidence>
<dbReference type="PANTHER" id="PTHR45922:SF1">
    <property type="entry name" value="CLEAVAGE AND POLYADENYLATION SPECIFICITY FACTOR SUBUNIT 2"/>
    <property type="match status" value="1"/>
</dbReference>
<dbReference type="GO" id="GO:0005847">
    <property type="term" value="C:mRNA cleavage and polyadenylation specificity factor complex"/>
    <property type="evidence" value="ECO:0007669"/>
    <property type="project" value="InterPro"/>
</dbReference>
<organism evidence="2 3">
    <name type="scientific">Allacma fusca</name>
    <dbReference type="NCBI Taxonomy" id="39272"/>
    <lineage>
        <taxon>Eukaryota</taxon>
        <taxon>Metazoa</taxon>
        <taxon>Ecdysozoa</taxon>
        <taxon>Arthropoda</taxon>
        <taxon>Hexapoda</taxon>
        <taxon>Collembola</taxon>
        <taxon>Symphypleona</taxon>
        <taxon>Sminthuridae</taxon>
        <taxon>Allacma</taxon>
    </lineage>
</organism>
<dbReference type="EMBL" id="CAJVCH010053956">
    <property type="protein sequence ID" value="CAG7718511.1"/>
    <property type="molecule type" value="Genomic_DNA"/>
</dbReference>
<dbReference type="PANTHER" id="PTHR45922">
    <property type="entry name" value="CLEAVAGE AND POLYADENYLATION SPECIFICITY FACTOR SUBUNIT 2"/>
    <property type="match status" value="1"/>
</dbReference>
<dbReference type="AlphaFoldDB" id="A0A8J2JF66"/>
<comment type="subcellular location">
    <subcellularLocation>
        <location evidence="1">Nucleus</location>
    </subcellularLocation>
</comment>
<dbReference type="GO" id="GO:0006398">
    <property type="term" value="P:mRNA 3'-end processing by stem-loop binding and cleavage"/>
    <property type="evidence" value="ECO:0007669"/>
    <property type="project" value="InterPro"/>
</dbReference>
<sequence length="283" mass="33207">MSWNFPQESQIEWMREKLMRSFEGARNNPFRFRHVQICHRLACPENTSLILTSKTSTGTPARILMDDPTPKLIEVEVKQRVKLEGLELEVFYRQQREKKYRVKKEKREAIMDSDDSDDSDKEIKITENIPFFFVSTKRPNMMSTENLLELTTSSLAIMQWRMRRQEIPEYPRQQWGRSDGESIRKIVEQVKPRRLIVYTPCVGNVVDVTTESHIYQKDSLVSSLDMKRGRDAELAWIDAYFLMEEEKMEVEAEIPDDDAKIIKSEPEISQLVPTLGPITDMQV</sequence>